<accession>A0A934MQS9</accession>
<dbReference type="Proteomes" id="UP000640274">
    <property type="component" value="Unassembled WGS sequence"/>
</dbReference>
<dbReference type="AlphaFoldDB" id="A0A934MQS9"/>
<keyword evidence="2" id="KW-0472">Membrane</keyword>
<feature type="region of interest" description="Disordered" evidence="1">
    <location>
        <begin position="1"/>
        <end position="36"/>
    </location>
</feature>
<proteinExistence type="predicted"/>
<keyword evidence="2" id="KW-1133">Transmembrane helix</keyword>
<dbReference type="EMBL" id="JAELUP010000103">
    <property type="protein sequence ID" value="MBJ6363491.1"/>
    <property type="molecule type" value="Genomic_DNA"/>
</dbReference>
<evidence type="ECO:0000313" key="4">
    <source>
        <dbReference type="Proteomes" id="UP000640274"/>
    </source>
</evidence>
<evidence type="ECO:0000256" key="1">
    <source>
        <dbReference type="SAM" id="MobiDB-lite"/>
    </source>
</evidence>
<evidence type="ECO:0000256" key="2">
    <source>
        <dbReference type="SAM" id="Phobius"/>
    </source>
</evidence>
<keyword evidence="4" id="KW-1185">Reference proteome</keyword>
<comment type="caution">
    <text evidence="3">The sequence shown here is derived from an EMBL/GenBank/DDBJ whole genome shotgun (WGS) entry which is preliminary data.</text>
</comment>
<protein>
    <submittedName>
        <fullName evidence="3">Uncharacterized protein</fullName>
    </submittedName>
</protein>
<dbReference type="RefSeq" id="WP_199021031.1">
    <property type="nucleotide sequence ID" value="NZ_JAELUP010000103.1"/>
</dbReference>
<sequence>MSRKERFRGRGRAGRGRKMEINEQQVGEELPSRKNKHVSTKRQLTKLYYNLLIVLFVCLVVGLVLYGRSAYE</sequence>
<evidence type="ECO:0000313" key="3">
    <source>
        <dbReference type="EMBL" id="MBJ6363491.1"/>
    </source>
</evidence>
<keyword evidence="2" id="KW-0812">Transmembrane</keyword>
<feature type="compositionally biased region" description="Basic residues" evidence="1">
    <location>
        <begin position="1"/>
        <end position="16"/>
    </location>
</feature>
<name>A0A934MQS9_9BACL</name>
<organism evidence="3 4">
    <name type="scientific">Paenibacillus roseus</name>
    <dbReference type="NCBI Taxonomy" id="2798579"/>
    <lineage>
        <taxon>Bacteria</taxon>
        <taxon>Bacillati</taxon>
        <taxon>Bacillota</taxon>
        <taxon>Bacilli</taxon>
        <taxon>Bacillales</taxon>
        <taxon>Paenibacillaceae</taxon>
        <taxon>Paenibacillus</taxon>
    </lineage>
</organism>
<feature type="transmembrane region" description="Helical" evidence="2">
    <location>
        <begin position="47"/>
        <end position="66"/>
    </location>
</feature>
<gene>
    <name evidence="3" type="ORF">JFN88_19985</name>
</gene>
<reference evidence="3" key="1">
    <citation type="submission" date="2020-12" db="EMBL/GenBank/DDBJ databases">
        <authorList>
            <person name="Huq M.A."/>
        </authorList>
    </citation>
    <scope>NUCLEOTIDE SEQUENCE</scope>
    <source>
        <strain evidence="3">MAHUQ-46</strain>
    </source>
</reference>